<keyword evidence="2" id="KW-0813">Transport</keyword>
<evidence type="ECO:0000256" key="1">
    <source>
        <dbReference type="ARBA" id="ARBA00004141"/>
    </source>
</evidence>
<feature type="transmembrane region" description="Helical" evidence="6">
    <location>
        <begin position="114"/>
        <end position="130"/>
    </location>
</feature>
<reference evidence="9 10" key="1">
    <citation type="journal article" date="2014" name="Genome Biol. Evol.">
        <title>The secreted proteins of Achlya hypogyna and Thraustotheca clavata identify the ancestral oomycete secretome and reveal gene acquisitions by horizontal gene transfer.</title>
        <authorList>
            <person name="Misner I."/>
            <person name="Blouin N."/>
            <person name="Leonard G."/>
            <person name="Richards T.A."/>
            <person name="Lane C.E."/>
        </authorList>
    </citation>
    <scope>NUCLEOTIDE SEQUENCE [LARGE SCALE GENOMIC DNA]</scope>
    <source>
        <strain evidence="9 10">ATCC 48635</strain>
    </source>
</reference>
<evidence type="ECO:0000259" key="7">
    <source>
        <dbReference type="Pfam" id="PF01545"/>
    </source>
</evidence>
<keyword evidence="3 6" id="KW-0812">Transmembrane</keyword>
<dbReference type="Gene3D" id="1.20.1510.10">
    <property type="entry name" value="Cation efflux protein transmembrane domain"/>
    <property type="match status" value="1"/>
</dbReference>
<organism evidence="9 10">
    <name type="scientific">Achlya hypogyna</name>
    <name type="common">Oomycete</name>
    <name type="synonym">Protoachlya hypogyna</name>
    <dbReference type="NCBI Taxonomy" id="1202772"/>
    <lineage>
        <taxon>Eukaryota</taxon>
        <taxon>Sar</taxon>
        <taxon>Stramenopiles</taxon>
        <taxon>Oomycota</taxon>
        <taxon>Saprolegniomycetes</taxon>
        <taxon>Saprolegniales</taxon>
        <taxon>Achlyaceae</taxon>
        <taxon>Achlya</taxon>
    </lineage>
</organism>
<dbReference type="Gene3D" id="3.30.70.1350">
    <property type="entry name" value="Cation efflux protein, cytoplasmic domain"/>
    <property type="match status" value="1"/>
</dbReference>
<name>A0A1V9ZP71_ACHHY</name>
<dbReference type="GO" id="GO:0008324">
    <property type="term" value="F:monoatomic cation transmembrane transporter activity"/>
    <property type="evidence" value="ECO:0007669"/>
    <property type="project" value="InterPro"/>
</dbReference>
<dbReference type="AlphaFoldDB" id="A0A1V9ZP71"/>
<dbReference type="InterPro" id="IPR036837">
    <property type="entry name" value="Cation_efflux_CTD_sf"/>
</dbReference>
<evidence type="ECO:0000256" key="6">
    <source>
        <dbReference type="SAM" id="Phobius"/>
    </source>
</evidence>
<dbReference type="InterPro" id="IPR058533">
    <property type="entry name" value="Cation_efflux_TM"/>
</dbReference>
<feature type="transmembrane region" description="Helical" evidence="6">
    <location>
        <begin position="87"/>
        <end position="108"/>
    </location>
</feature>
<dbReference type="SUPFAM" id="SSF161111">
    <property type="entry name" value="Cation efflux protein transmembrane domain-like"/>
    <property type="match status" value="1"/>
</dbReference>
<comment type="subcellular location">
    <subcellularLocation>
        <location evidence="1">Membrane</location>
        <topology evidence="1">Multi-pass membrane protein</topology>
    </subcellularLocation>
</comment>
<keyword evidence="5 6" id="KW-0472">Membrane</keyword>
<dbReference type="Proteomes" id="UP000243579">
    <property type="component" value="Unassembled WGS sequence"/>
</dbReference>
<dbReference type="GO" id="GO:0016020">
    <property type="term" value="C:membrane"/>
    <property type="evidence" value="ECO:0007669"/>
    <property type="project" value="UniProtKB-SubCell"/>
</dbReference>
<evidence type="ECO:0000256" key="4">
    <source>
        <dbReference type="ARBA" id="ARBA00022989"/>
    </source>
</evidence>
<feature type="domain" description="Cation efflux protein cytoplasmic" evidence="8">
    <location>
        <begin position="160"/>
        <end position="210"/>
    </location>
</feature>
<proteinExistence type="predicted"/>
<dbReference type="SUPFAM" id="SSF160240">
    <property type="entry name" value="Cation efflux protein cytoplasmic domain-like"/>
    <property type="match status" value="1"/>
</dbReference>
<dbReference type="InterPro" id="IPR027469">
    <property type="entry name" value="Cation_efflux_TMD_sf"/>
</dbReference>
<evidence type="ECO:0000256" key="3">
    <source>
        <dbReference type="ARBA" id="ARBA00022692"/>
    </source>
</evidence>
<sequence>MHTPHESYPAGRRRLEPIAVIVSATLMGMASLEVVQESVQTLVLGLHGTLPDLDMGVFTISMLGVAIGVKLIPWFMCAKIAHSSPSAAAVANTIALGTSLLAHTYATLWYSDPVGGICISIYIAWSWLATGREQVDRLIGLQADNEFIAHHPCMKADIVRAYHFGNNFLVELEVIMPKNMTVCDSHDISLALQKKIEELDVVERAFVHVDYESRDYDEHKDPTVRHLTED</sequence>
<feature type="transmembrane region" description="Helical" evidence="6">
    <location>
        <begin position="55"/>
        <end position="75"/>
    </location>
</feature>
<evidence type="ECO:0000313" key="9">
    <source>
        <dbReference type="EMBL" id="OQR99787.1"/>
    </source>
</evidence>
<dbReference type="STRING" id="1202772.A0A1V9ZP71"/>
<dbReference type="InterPro" id="IPR050291">
    <property type="entry name" value="CDF_Transporter"/>
</dbReference>
<evidence type="ECO:0000256" key="2">
    <source>
        <dbReference type="ARBA" id="ARBA00022448"/>
    </source>
</evidence>
<keyword evidence="10" id="KW-1185">Reference proteome</keyword>
<evidence type="ECO:0000256" key="5">
    <source>
        <dbReference type="ARBA" id="ARBA00023136"/>
    </source>
</evidence>
<gene>
    <name evidence="9" type="ORF">ACHHYP_04410</name>
</gene>
<feature type="domain" description="Cation efflux protein transmembrane" evidence="7">
    <location>
        <begin position="3"/>
        <end position="138"/>
    </location>
</feature>
<dbReference type="OrthoDB" id="78296at2759"/>
<dbReference type="InterPro" id="IPR027470">
    <property type="entry name" value="Cation_efflux_CTD"/>
</dbReference>
<dbReference type="PANTHER" id="PTHR43840">
    <property type="entry name" value="MITOCHONDRIAL METAL TRANSPORTER 1-RELATED"/>
    <property type="match status" value="1"/>
</dbReference>
<dbReference type="Pfam" id="PF01545">
    <property type="entry name" value="Cation_efflux"/>
    <property type="match status" value="1"/>
</dbReference>
<evidence type="ECO:0000313" key="10">
    <source>
        <dbReference type="Proteomes" id="UP000243579"/>
    </source>
</evidence>
<evidence type="ECO:0000259" key="8">
    <source>
        <dbReference type="Pfam" id="PF16916"/>
    </source>
</evidence>
<dbReference type="PANTHER" id="PTHR43840:SF52">
    <property type="entry name" value="CATION EFFLUX FAMILY PROTEIN"/>
    <property type="match status" value="1"/>
</dbReference>
<dbReference type="Pfam" id="PF16916">
    <property type="entry name" value="ZT_dimer"/>
    <property type="match status" value="1"/>
</dbReference>
<protein>
    <submittedName>
        <fullName evidence="9">Cation Diffusion Facilitator (CDF) Family</fullName>
    </submittedName>
</protein>
<accession>A0A1V9ZP71</accession>
<keyword evidence="4 6" id="KW-1133">Transmembrane helix</keyword>
<dbReference type="EMBL" id="JNBR01000041">
    <property type="protein sequence ID" value="OQR99787.1"/>
    <property type="molecule type" value="Genomic_DNA"/>
</dbReference>
<comment type="caution">
    <text evidence="9">The sequence shown here is derived from an EMBL/GenBank/DDBJ whole genome shotgun (WGS) entry which is preliminary data.</text>
</comment>